<name>A0AAN8W7H3_9MAGN</name>
<evidence type="ECO:0000313" key="2">
    <source>
        <dbReference type="Proteomes" id="UP001370490"/>
    </source>
</evidence>
<reference evidence="1 2" key="1">
    <citation type="submission" date="2023-12" db="EMBL/GenBank/DDBJ databases">
        <title>A high-quality genome assembly for Dillenia turbinata (Dilleniales).</title>
        <authorList>
            <person name="Chanderbali A."/>
        </authorList>
    </citation>
    <scope>NUCLEOTIDE SEQUENCE [LARGE SCALE GENOMIC DNA]</scope>
    <source>
        <strain evidence="1">LSX21</strain>
        <tissue evidence="1">Leaf</tissue>
    </source>
</reference>
<feature type="non-terminal residue" evidence="1">
    <location>
        <position position="1"/>
    </location>
</feature>
<organism evidence="1 2">
    <name type="scientific">Dillenia turbinata</name>
    <dbReference type="NCBI Taxonomy" id="194707"/>
    <lineage>
        <taxon>Eukaryota</taxon>
        <taxon>Viridiplantae</taxon>
        <taxon>Streptophyta</taxon>
        <taxon>Embryophyta</taxon>
        <taxon>Tracheophyta</taxon>
        <taxon>Spermatophyta</taxon>
        <taxon>Magnoliopsida</taxon>
        <taxon>eudicotyledons</taxon>
        <taxon>Gunneridae</taxon>
        <taxon>Pentapetalae</taxon>
        <taxon>Dilleniales</taxon>
        <taxon>Dilleniaceae</taxon>
        <taxon>Dillenia</taxon>
    </lineage>
</organism>
<dbReference type="AlphaFoldDB" id="A0AAN8W7H3"/>
<dbReference type="EMBL" id="JBAMMX010000004">
    <property type="protein sequence ID" value="KAK6941368.1"/>
    <property type="molecule type" value="Genomic_DNA"/>
</dbReference>
<dbReference type="PANTHER" id="PTHR35277">
    <property type="entry name" value="OS09G0363700 PROTEIN"/>
    <property type="match status" value="1"/>
</dbReference>
<gene>
    <name evidence="1" type="ORF">RJ641_026745</name>
</gene>
<dbReference type="Proteomes" id="UP001370490">
    <property type="component" value="Unassembled WGS sequence"/>
</dbReference>
<accession>A0AAN8W7H3</accession>
<keyword evidence="2" id="KW-1185">Reference proteome</keyword>
<dbReference type="PANTHER" id="PTHR35277:SF10">
    <property type="entry name" value="OS09G0363700 PROTEIN"/>
    <property type="match status" value="1"/>
</dbReference>
<protein>
    <submittedName>
        <fullName evidence="1">Uncharacterized protein</fullName>
    </submittedName>
</protein>
<evidence type="ECO:0000313" key="1">
    <source>
        <dbReference type="EMBL" id="KAK6941368.1"/>
    </source>
</evidence>
<comment type="caution">
    <text evidence="1">The sequence shown here is derived from an EMBL/GenBank/DDBJ whole genome shotgun (WGS) entry which is preliminary data.</text>
</comment>
<sequence>VKAPNILDRAKEEIVAILHHEKSSNHENKETHGLRNDIDENTLLDDVKAPNVFERVKEEFEALVQVIHPPKKESDSSPSMLSSMNPGLDFYVMVFCYGGWKSKKKSNLQFLFSIFMENVMKTAKLCDYAGETTDSVMHSKSPTHHHKEIHGLSDDIDEDTPVDAVKGPNVFQRAKEELETLVETIHPRKESDNHGSSPKSKGGFGACFARGLEKVCAPRGSKSP</sequence>
<proteinExistence type="predicted"/>